<sequence>MAVCVKEQAHYSPPWAGVSIIGIAGSSGSGKSTLSHAIISQMNLPWVCILSMVIFFPYSYINRPINDCEKKDSFYKSLDAEGSRKAFLNEYDFDSPDAIDFDRLVEILKDLKAGKRAEIPIYSFSKHAREKETTSIYSPHVLILEGIFALYDPRVLDLLDMKVFCQADGDTCLSRRILRDVAERGRDIEGVIKQWFGFVKPNFQRYVEPQGEIADIIVPRGVENRVAITMVVQYIQRTLKEKSIAHIMALKKLGLGAEDEPLSKSVLLMEQTPQFKGMNTIIQDIGTPAEEFVFYFDRIATLLVEHAMNNIFFTEKTVETPIGNKYHGLIATGEVSAVVVLRAGGALETGLKRVIPDCKTGRLLIQSNIRTGEPELHFLKLPDNINKHDSVLLLDPQMSSGGAALMSVQILVDHGVPPEKIVFVTYTAGKMGLNRLTKVFPEVKVVVCTIIQDFEERWIEKRYFGC</sequence>
<dbReference type="InterPro" id="IPR029057">
    <property type="entry name" value="PRTase-like"/>
</dbReference>
<dbReference type="Proteomes" id="UP000008177">
    <property type="component" value="Unplaced contigs"/>
</dbReference>
<dbReference type="SUPFAM" id="SSF52540">
    <property type="entry name" value="P-loop containing nucleoside triphosphate hydrolases"/>
    <property type="match status" value="1"/>
</dbReference>
<dbReference type="GO" id="GO:0004849">
    <property type="term" value="F:uridine kinase activity"/>
    <property type="evidence" value="ECO:0007669"/>
    <property type="project" value="UniProtKB-EC"/>
</dbReference>
<keyword evidence="5" id="KW-0808">Transferase</keyword>
<dbReference type="InterPro" id="IPR000836">
    <property type="entry name" value="PRTase_dom"/>
</dbReference>
<protein>
    <recommendedName>
        <fullName evidence="4">uridine/cytidine kinase</fullName>
        <ecNumber evidence="4">2.7.1.48</ecNumber>
    </recommendedName>
</protein>
<dbReference type="AlphaFoldDB" id="G2YLX0"/>
<feature type="domain" description="Phosphoribulokinase/uridine kinase" evidence="9">
    <location>
        <begin position="20"/>
        <end position="226"/>
    </location>
</feature>
<comment type="similarity">
    <text evidence="3">Belongs to the uridine kinase family.</text>
</comment>
<dbReference type="EMBL" id="FQ790344">
    <property type="protein sequence ID" value="CCD52618.1"/>
    <property type="molecule type" value="Genomic_DNA"/>
</dbReference>
<dbReference type="Gene3D" id="3.40.50.300">
    <property type="entry name" value="P-loop containing nucleotide triphosphate hydrolases"/>
    <property type="match status" value="1"/>
</dbReference>
<name>G2YLX0_BOTF4</name>
<evidence type="ECO:0000256" key="3">
    <source>
        <dbReference type="ARBA" id="ARBA00005408"/>
    </source>
</evidence>
<dbReference type="Gene3D" id="3.40.50.2020">
    <property type="match status" value="1"/>
</dbReference>
<dbReference type="CDD" id="cd06223">
    <property type="entry name" value="PRTases_typeI"/>
    <property type="match status" value="1"/>
</dbReference>
<dbReference type="FunCoup" id="G2YLX0">
    <property type="interactions" value="761"/>
</dbReference>
<proteinExistence type="inferred from homology"/>
<dbReference type="PANTHER" id="PTHR10285">
    <property type="entry name" value="URIDINE KINASE"/>
    <property type="match status" value="1"/>
</dbReference>
<dbReference type="STRING" id="999810.G2YLX0"/>
<dbReference type="HOGENOM" id="CLU_021278_0_2_1"/>
<evidence type="ECO:0000256" key="1">
    <source>
        <dbReference type="ARBA" id="ARBA00004690"/>
    </source>
</evidence>
<accession>G2YLX0</accession>
<dbReference type="PRINTS" id="PR00988">
    <property type="entry name" value="URIDINKINASE"/>
</dbReference>
<keyword evidence="7 11" id="KW-0418">Kinase</keyword>
<dbReference type="UniPathway" id="UPA00574">
    <property type="reaction ID" value="UER00637"/>
</dbReference>
<comment type="pathway">
    <text evidence="1">Pyrimidine metabolism; UMP biosynthesis via salvage pathway; UMP from uridine: step 1/1.</text>
</comment>
<gene>
    <name evidence="11" type="ORF">BofuT4_P000650.1</name>
</gene>
<dbReference type="InParanoid" id="G2YLX0"/>
<comment type="pathway">
    <text evidence="2">Pyrimidine metabolism; CTP biosynthesis via salvage pathway; CTP from cytidine: step 1/3.</text>
</comment>
<dbReference type="OrthoDB" id="738517at2759"/>
<keyword evidence="6" id="KW-0547">Nucleotide-binding</keyword>
<dbReference type="InterPro" id="IPR027417">
    <property type="entry name" value="P-loop_NTPase"/>
</dbReference>
<keyword evidence="8" id="KW-0067">ATP-binding</keyword>
<dbReference type="Pfam" id="PF14681">
    <property type="entry name" value="UPRTase"/>
    <property type="match status" value="1"/>
</dbReference>
<dbReference type="SUPFAM" id="SSF53271">
    <property type="entry name" value="PRTase-like"/>
    <property type="match status" value="1"/>
</dbReference>
<evidence type="ECO:0000256" key="5">
    <source>
        <dbReference type="ARBA" id="ARBA00022679"/>
    </source>
</evidence>
<evidence type="ECO:0000256" key="7">
    <source>
        <dbReference type="ARBA" id="ARBA00022777"/>
    </source>
</evidence>
<evidence type="ECO:0000259" key="10">
    <source>
        <dbReference type="Pfam" id="PF14681"/>
    </source>
</evidence>
<dbReference type="InterPro" id="IPR006083">
    <property type="entry name" value="PRK/URK"/>
</dbReference>
<evidence type="ECO:0000313" key="11">
    <source>
        <dbReference type="EMBL" id="CCD52618.1"/>
    </source>
</evidence>
<evidence type="ECO:0000259" key="9">
    <source>
        <dbReference type="Pfam" id="PF00485"/>
    </source>
</evidence>
<dbReference type="eggNOG" id="KOG4203">
    <property type="taxonomic scope" value="Eukaryota"/>
</dbReference>
<dbReference type="CDD" id="cd02023">
    <property type="entry name" value="UMPK"/>
    <property type="match status" value="1"/>
</dbReference>
<dbReference type="GO" id="GO:0005524">
    <property type="term" value="F:ATP binding"/>
    <property type="evidence" value="ECO:0007669"/>
    <property type="project" value="UniProtKB-KW"/>
</dbReference>
<evidence type="ECO:0000256" key="8">
    <source>
        <dbReference type="ARBA" id="ARBA00022840"/>
    </source>
</evidence>
<reference evidence="12" key="1">
    <citation type="journal article" date="2011" name="PLoS Genet.">
        <title>Genomic analysis of the necrotrophic fungal pathogens Sclerotinia sclerotiorum and Botrytis cinerea.</title>
        <authorList>
            <person name="Amselem J."/>
            <person name="Cuomo C.A."/>
            <person name="van Kan J.A."/>
            <person name="Viaud M."/>
            <person name="Benito E.P."/>
            <person name="Couloux A."/>
            <person name="Coutinho P.M."/>
            <person name="de Vries R.P."/>
            <person name="Dyer P.S."/>
            <person name="Fillinger S."/>
            <person name="Fournier E."/>
            <person name="Gout L."/>
            <person name="Hahn M."/>
            <person name="Kohn L."/>
            <person name="Lapalu N."/>
            <person name="Plummer K.M."/>
            <person name="Pradier J.M."/>
            <person name="Quevillon E."/>
            <person name="Sharon A."/>
            <person name="Simon A."/>
            <person name="ten Have A."/>
            <person name="Tudzynski B."/>
            <person name="Tudzynski P."/>
            <person name="Wincker P."/>
            <person name="Andrew M."/>
            <person name="Anthouard V."/>
            <person name="Beever R.E."/>
            <person name="Beffa R."/>
            <person name="Benoit I."/>
            <person name="Bouzid O."/>
            <person name="Brault B."/>
            <person name="Chen Z."/>
            <person name="Choquer M."/>
            <person name="Collemare J."/>
            <person name="Cotton P."/>
            <person name="Danchin E.G."/>
            <person name="Da Silva C."/>
            <person name="Gautier A."/>
            <person name="Giraud C."/>
            <person name="Giraud T."/>
            <person name="Gonzalez C."/>
            <person name="Grossetete S."/>
            <person name="Guldener U."/>
            <person name="Henrissat B."/>
            <person name="Howlett B.J."/>
            <person name="Kodira C."/>
            <person name="Kretschmer M."/>
            <person name="Lappartient A."/>
            <person name="Leroch M."/>
            <person name="Levis C."/>
            <person name="Mauceli E."/>
            <person name="Neuveglise C."/>
            <person name="Oeser B."/>
            <person name="Pearson M."/>
            <person name="Poulain J."/>
            <person name="Poussereau N."/>
            <person name="Quesneville H."/>
            <person name="Rascle C."/>
            <person name="Schumacher J."/>
            <person name="Segurens B."/>
            <person name="Sexton A."/>
            <person name="Silva E."/>
            <person name="Sirven C."/>
            <person name="Soanes D.M."/>
            <person name="Talbot N.J."/>
            <person name="Templeton M."/>
            <person name="Yandava C."/>
            <person name="Yarden O."/>
            <person name="Zeng Q."/>
            <person name="Rollins J.A."/>
            <person name="Lebrun M.H."/>
            <person name="Dickman M."/>
        </authorList>
    </citation>
    <scope>NUCLEOTIDE SEQUENCE [LARGE SCALE GENOMIC DNA]</scope>
    <source>
        <strain evidence="12">T4</strain>
    </source>
</reference>
<evidence type="ECO:0000256" key="4">
    <source>
        <dbReference type="ARBA" id="ARBA00012137"/>
    </source>
</evidence>
<dbReference type="Pfam" id="PF00485">
    <property type="entry name" value="PRK"/>
    <property type="match status" value="1"/>
</dbReference>
<dbReference type="FunFam" id="3.40.50.2020:FF:000010">
    <property type="entry name" value="Uridine-cytidine kinase"/>
    <property type="match status" value="1"/>
</dbReference>
<evidence type="ECO:0000256" key="6">
    <source>
        <dbReference type="ARBA" id="ARBA00022741"/>
    </source>
</evidence>
<dbReference type="InterPro" id="IPR000764">
    <property type="entry name" value="Uridine_kinase-like"/>
</dbReference>
<feature type="domain" description="Phosphoribosyltransferase" evidence="10">
    <location>
        <begin position="271"/>
        <end position="452"/>
    </location>
</feature>
<dbReference type="GO" id="GO:0044206">
    <property type="term" value="P:UMP salvage"/>
    <property type="evidence" value="ECO:0007669"/>
    <property type="project" value="UniProtKB-UniPathway"/>
</dbReference>
<organism evidence="11 12">
    <name type="scientific">Botryotinia fuckeliana (strain T4)</name>
    <name type="common">Noble rot fungus</name>
    <name type="synonym">Botrytis cinerea</name>
    <dbReference type="NCBI Taxonomy" id="999810"/>
    <lineage>
        <taxon>Eukaryota</taxon>
        <taxon>Fungi</taxon>
        <taxon>Dikarya</taxon>
        <taxon>Ascomycota</taxon>
        <taxon>Pezizomycotina</taxon>
        <taxon>Leotiomycetes</taxon>
        <taxon>Helotiales</taxon>
        <taxon>Sclerotiniaceae</taxon>
        <taxon>Botrytis</taxon>
    </lineage>
</organism>
<dbReference type="FunFam" id="3.40.50.300:FF:000339">
    <property type="entry name" value="Uridine kinase"/>
    <property type="match status" value="1"/>
</dbReference>
<evidence type="ECO:0000313" key="12">
    <source>
        <dbReference type="Proteomes" id="UP000008177"/>
    </source>
</evidence>
<dbReference type="NCBIfam" id="NF004018">
    <property type="entry name" value="PRK05480.1"/>
    <property type="match status" value="1"/>
</dbReference>
<dbReference type="EC" id="2.7.1.48" evidence="4"/>
<evidence type="ECO:0000256" key="2">
    <source>
        <dbReference type="ARBA" id="ARBA00004784"/>
    </source>
</evidence>